<protein>
    <recommendedName>
        <fullName evidence="4">Tautomerase</fullName>
        <ecNumber evidence="4">5.3.2.-</ecNumber>
    </recommendedName>
</protein>
<dbReference type="NCBIfam" id="TIGR00013">
    <property type="entry name" value="taut"/>
    <property type="match status" value="1"/>
</dbReference>
<keyword evidence="7" id="KW-1185">Reference proteome</keyword>
<proteinExistence type="inferred from homology"/>
<dbReference type="AlphaFoldDB" id="A0A926RTD9"/>
<accession>A0A926RTD9</accession>
<dbReference type="InterPro" id="IPR018191">
    <property type="entry name" value="4-OT"/>
</dbReference>
<dbReference type="InterPro" id="IPR014347">
    <property type="entry name" value="Tautomerase/MIF_sf"/>
</dbReference>
<dbReference type="SUPFAM" id="SSF55331">
    <property type="entry name" value="Tautomerase/MIF"/>
    <property type="match status" value="1"/>
</dbReference>
<dbReference type="RefSeq" id="WP_191138895.1">
    <property type="nucleotide sequence ID" value="NZ_JACXAG020000002.1"/>
</dbReference>
<feature type="active site" description="Proton acceptor; via imino nitrogen" evidence="3">
    <location>
        <position position="2"/>
    </location>
</feature>
<evidence type="ECO:0000313" key="7">
    <source>
        <dbReference type="Proteomes" id="UP000661691"/>
    </source>
</evidence>
<evidence type="ECO:0000256" key="3">
    <source>
        <dbReference type="PIRSR" id="PIRSR618191-1"/>
    </source>
</evidence>
<organism evidence="6 7">
    <name type="scientific">Polycladospora coralii</name>
    <dbReference type="NCBI Taxonomy" id="2771432"/>
    <lineage>
        <taxon>Bacteria</taxon>
        <taxon>Bacillati</taxon>
        <taxon>Bacillota</taxon>
        <taxon>Bacilli</taxon>
        <taxon>Bacillales</taxon>
        <taxon>Thermoactinomycetaceae</taxon>
        <taxon>Polycladospora</taxon>
    </lineage>
</organism>
<dbReference type="InterPro" id="IPR004370">
    <property type="entry name" value="4-OT-like_dom"/>
</dbReference>
<sequence>MPYMNVKITKGATRAQKEELVKAFTTTLVDVLGKKPEHIHIVIDEVEEENWGYAGMLTDDYRKQI</sequence>
<name>A0A926RTD9_9BACL</name>
<comment type="caution">
    <text evidence="6">The sequence shown here is derived from an EMBL/GenBank/DDBJ whole genome shotgun (WGS) entry which is preliminary data.</text>
</comment>
<dbReference type="EMBL" id="JACXAH010000002">
    <property type="protein sequence ID" value="MBD1371222.1"/>
    <property type="molecule type" value="Genomic_DNA"/>
</dbReference>
<dbReference type="GO" id="GO:0016853">
    <property type="term" value="F:isomerase activity"/>
    <property type="evidence" value="ECO:0007669"/>
    <property type="project" value="UniProtKB-UniRule"/>
</dbReference>
<evidence type="ECO:0000313" key="6">
    <source>
        <dbReference type="EMBL" id="MBD1371222.1"/>
    </source>
</evidence>
<comment type="similarity">
    <text evidence="1 4">Belongs to the 4-oxalocrotonate tautomerase family.</text>
</comment>
<evidence type="ECO:0000256" key="2">
    <source>
        <dbReference type="ARBA" id="ARBA00023235"/>
    </source>
</evidence>
<dbReference type="PANTHER" id="PTHR35530">
    <property type="entry name" value="TAUTOMERASE-RELATED"/>
    <property type="match status" value="1"/>
</dbReference>
<dbReference type="EC" id="5.3.2.-" evidence="4"/>
<reference evidence="6" key="1">
    <citation type="submission" date="2020-09" db="EMBL/GenBank/DDBJ databases">
        <title>A novel bacterium of genus Hazenella, isolated from South China Sea.</title>
        <authorList>
            <person name="Huang H."/>
            <person name="Mo K."/>
            <person name="Hu Y."/>
        </authorList>
    </citation>
    <scope>NUCLEOTIDE SEQUENCE</scope>
    <source>
        <strain evidence="6">IB182357</strain>
    </source>
</reference>
<dbReference type="Gene3D" id="3.30.429.10">
    <property type="entry name" value="Macrophage Migration Inhibitory Factor"/>
    <property type="match status" value="1"/>
</dbReference>
<dbReference type="PANTHER" id="PTHR35530:SF1">
    <property type="entry name" value="2-HYDROXYMUCONATE TAUTOMERASE"/>
    <property type="match status" value="1"/>
</dbReference>
<dbReference type="Pfam" id="PF01361">
    <property type="entry name" value="Tautomerase"/>
    <property type="match status" value="1"/>
</dbReference>
<gene>
    <name evidence="6" type="ORF">IC620_02470</name>
</gene>
<evidence type="ECO:0000256" key="4">
    <source>
        <dbReference type="RuleBase" id="RU362032"/>
    </source>
</evidence>
<feature type="domain" description="4-oxalocrotonate tautomerase-like" evidence="5">
    <location>
        <begin position="2"/>
        <end position="56"/>
    </location>
</feature>
<evidence type="ECO:0000256" key="1">
    <source>
        <dbReference type="ARBA" id="ARBA00006723"/>
    </source>
</evidence>
<evidence type="ECO:0000259" key="5">
    <source>
        <dbReference type="Pfam" id="PF01361"/>
    </source>
</evidence>
<keyword evidence="2 4" id="KW-0413">Isomerase</keyword>
<dbReference type="Proteomes" id="UP000661691">
    <property type="component" value="Unassembled WGS sequence"/>
</dbReference>